<proteinExistence type="predicted"/>
<feature type="compositionally biased region" description="Low complexity" evidence="1">
    <location>
        <begin position="243"/>
        <end position="254"/>
    </location>
</feature>
<reference evidence="2" key="1">
    <citation type="submission" date="2014-07" db="EMBL/GenBank/DDBJ databases">
        <title>Draft genome sequence of the yeast Pseudozyma antarctica JCM 10317 known as a producer of lipase B which used in a wide range of industrial applications.</title>
        <authorList>
            <person name="Morita T."/>
            <person name="Saika A."/>
            <person name="Koike H."/>
        </authorList>
    </citation>
    <scope>NUCLEOTIDE SEQUENCE</scope>
    <source>
        <strain evidence="2">JCM 10317</strain>
    </source>
</reference>
<accession>A0A081CK01</accession>
<feature type="region of interest" description="Disordered" evidence="1">
    <location>
        <begin position="504"/>
        <end position="526"/>
    </location>
</feature>
<evidence type="ECO:0000256" key="1">
    <source>
        <dbReference type="SAM" id="MobiDB-lite"/>
    </source>
</evidence>
<gene>
    <name evidence="2" type="ORF">PAN0_016d5222</name>
</gene>
<dbReference type="AlphaFoldDB" id="A0A081CK01"/>
<dbReference type="RefSeq" id="XP_014654650.1">
    <property type="nucleotide sequence ID" value="XM_014799164.1"/>
</dbReference>
<feature type="region of interest" description="Disordered" evidence="1">
    <location>
        <begin position="1029"/>
        <end position="1076"/>
    </location>
</feature>
<protein>
    <submittedName>
        <fullName evidence="2">Uncharacterized protein</fullName>
    </submittedName>
</protein>
<sequence>MRMLFRSTTTACHRSECRQSASIIMGRLTQAHFDDLFLNKVKQVCVHVLDQLNEANEIEQAFDLCPSISRRNRVILSFLHDADQVDAAAAATSSASPAARSAASSASPPLASLRPSSSALPSRQASLGTDSVASLSAQRRRRAREMQYVRDPIDSEDDSDSRTAPGPSSISNNRLDPASARNPSMSQPDYTFEQFTEHLDPTDKLLKRSFEIIIKETARQALAKKRNPDHDPARASSRPSHDSAASLRSAIASSRSDRNTLSDRARTDIALARRMARALGPDSDVRGPNASAMNPDPTYDLLRSIAPPTRALSNRSSANGQLSLSSSNAPQRTARLSLREFLLPSTNSERALSWPTSTTSTANHSQARRAPPFSVESQRSAPPRPSTSVMSARSISARLAEASRRNAEAARTIDEAERLRSSQFIRTSIESLRASLFQFHIDLASTQLQNAHNHHVDQIQQSNSDDSAASGIGSSYALVMDTIELFDDTLRRLSCLVSNNDRDDRRVAEAQTQVSNTERNTDSSQMRTSLWRARNLLLLSSMSRRSQHAAETSAGASTSSTSNVDVELKAHHHLMATIEESHWARPDVVPPSGEAIRTWRRKVAAWYHLDRDRTQYPDARHTASEPEEGYARWHPDVELAYPLDDEIHEPSAGAATSSRPDPIADPRAAWASARQEDASLSGDLNDDPEIRAALDSDAVNTARSRLCTILAETGSEPARQPVAAAGEPVAADGEGATADDAHSEADPDVSLTRTTSLTRRNAVRGLPLSNSDAGSIRSARTTLSLGRARNADLPTSTARRTRTEIAMTADGDGDELDAGEEDSVETSMEIGTATRLPTGEDTVESLAPPADRPRAGRSGSFTFITTPAAVLRSRQRSQSRSQAEQRSASPASDGPDEDEVLEGDDSEAEEYIDLDLDLGMAGEDGFDFDLVDFLRTESRRAARAHDDDDSLDVETADSRLRRRFFSRVRGNRNRDAGDGSSGSQDEDEEDGEAASGIRVFVSGSGASTPAEARQATFEAYAQRARLLERRRRLEVQPAQDEDDADHSDRRRRTARSSSNSDAHPRNSLPFPRTSER</sequence>
<feature type="compositionally biased region" description="Basic and acidic residues" evidence="1">
    <location>
        <begin position="255"/>
        <end position="264"/>
    </location>
</feature>
<dbReference type="HOGENOM" id="CLU_287309_0_0_1"/>
<feature type="region of interest" description="Disordered" evidence="1">
    <location>
        <begin position="964"/>
        <end position="1014"/>
    </location>
</feature>
<feature type="compositionally biased region" description="Low complexity" evidence="1">
    <location>
        <begin position="868"/>
        <end position="892"/>
    </location>
</feature>
<feature type="region of interest" description="Disordered" evidence="1">
    <location>
        <begin position="100"/>
        <end position="188"/>
    </location>
</feature>
<feature type="region of interest" description="Disordered" evidence="1">
    <location>
        <begin position="649"/>
        <end position="688"/>
    </location>
</feature>
<name>A0A081CK01_PSEA2</name>
<feature type="compositionally biased region" description="Low complexity" evidence="1">
    <location>
        <begin position="316"/>
        <end position="329"/>
    </location>
</feature>
<feature type="compositionally biased region" description="Low complexity" evidence="1">
    <location>
        <begin position="750"/>
        <end position="760"/>
    </location>
</feature>
<evidence type="ECO:0000313" key="2">
    <source>
        <dbReference type="EMBL" id="GAK66997.1"/>
    </source>
</evidence>
<feature type="compositionally biased region" description="Acidic residues" evidence="1">
    <location>
        <begin position="811"/>
        <end position="824"/>
    </location>
</feature>
<feature type="compositionally biased region" description="Basic and acidic residues" evidence="1">
    <location>
        <begin position="144"/>
        <end position="153"/>
    </location>
</feature>
<feature type="compositionally biased region" description="Low complexity" evidence="1">
    <location>
        <begin position="100"/>
        <end position="137"/>
    </location>
</feature>
<feature type="compositionally biased region" description="Polar residues" evidence="1">
    <location>
        <begin position="510"/>
        <end position="526"/>
    </location>
</feature>
<feature type="region of interest" description="Disordered" evidence="1">
    <location>
        <begin position="221"/>
        <end position="264"/>
    </location>
</feature>
<keyword evidence="3" id="KW-1185">Reference proteome</keyword>
<organism evidence="2">
    <name type="scientific">Pseudozyma antarctica</name>
    <name type="common">Yeast</name>
    <name type="synonym">Candida antarctica</name>
    <dbReference type="NCBI Taxonomy" id="84753"/>
    <lineage>
        <taxon>Eukaryota</taxon>
        <taxon>Fungi</taxon>
        <taxon>Dikarya</taxon>
        <taxon>Basidiomycota</taxon>
        <taxon>Ustilaginomycotina</taxon>
        <taxon>Ustilaginomycetes</taxon>
        <taxon>Ustilaginales</taxon>
        <taxon>Ustilaginaceae</taxon>
        <taxon>Moesziomyces</taxon>
    </lineage>
</organism>
<dbReference type="EMBL" id="DF830083">
    <property type="protein sequence ID" value="GAK66997.1"/>
    <property type="molecule type" value="Genomic_DNA"/>
</dbReference>
<feature type="region of interest" description="Disordered" evidence="1">
    <location>
        <begin position="717"/>
        <end position="781"/>
    </location>
</feature>
<feature type="region of interest" description="Disordered" evidence="1">
    <location>
        <begin position="349"/>
        <end position="392"/>
    </location>
</feature>
<dbReference type="Proteomes" id="UP000053758">
    <property type="component" value="Unassembled WGS sequence"/>
</dbReference>
<dbReference type="GeneID" id="26306129"/>
<evidence type="ECO:0000313" key="3">
    <source>
        <dbReference type="Proteomes" id="UP000053758"/>
    </source>
</evidence>
<feature type="compositionally biased region" description="Polar residues" evidence="1">
    <location>
        <begin position="375"/>
        <end position="392"/>
    </location>
</feature>
<feature type="compositionally biased region" description="Polar residues" evidence="1">
    <location>
        <begin position="768"/>
        <end position="781"/>
    </location>
</feature>
<feature type="compositionally biased region" description="Polar residues" evidence="1">
    <location>
        <begin position="349"/>
        <end position="365"/>
    </location>
</feature>
<feature type="compositionally biased region" description="Acidic residues" evidence="1">
    <location>
        <begin position="894"/>
        <end position="916"/>
    </location>
</feature>
<feature type="region of interest" description="Disordered" evidence="1">
    <location>
        <begin position="280"/>
        <end position="331"/>
    </location>
</feature>
<feature type="region of interest" description="Disordered" evidence="1">
    <location>
        <begin position="809"/>
        <end position="916"/>
    </location>
</feature>